<keyword evidence="7" id="KW-0406">Ion transport</keyword>
<evidence type="ECO:0000256" key="1">
    <source>
        <dbReference type="ARBA" id="ARBA00004127"/>
    </source>
</evidence>
<evidence type="ECO:0000256" key="4">
    <source>
        <dbReference type="ARBA" id="ARBA00022842"/>
    </source>
</evidence>
<dbReference type="InterPro" id="IPR004131">
    <property type="entry name" value="PPase-energised_H-pump"/>
</dbReference>
<protein>
    <submittedName>
        <fullName evidence="10">Sodium-translocating pyrophosphatase</fullName>
        <ecNumber evidence="10">3.6.1.1</ecNumber>
    </submittedName>
</protein>
<comment type="caution">
    <text evidence="10">The sequence shown here is derived from an EMBL/GenBank/DDBJ whole genome shotgun (WGS) entry which is preliminary data.</text>
</comment>
<keyword evidence="10" id="KW-0378">Hydrolase</keyword>
<evidence type="ECO:0000256" key="8">
    <source>
        <dbReference type="ARBA" id="ARBA00023136"/>
    </source>
</evidence>
<dbReference type="EMBL" id="PEZG01000013">
    <property type="protein sequence ID" value="PIS16034.1"/>
    <property type="molecule type" value="Genomic_DNA"/>
</dbReference>
<dbReference type="AlphaFoldDB" id="A0A2H0WTN9"/>
<reference evidence="11" key="1">
    <citation type="submission" date="2017-09" db="EMBL/GenBank/DDBJ databases">
        <title>Depth-based differentiation of microbial function through sediment-hosted aquifers and enrichment of novel symbionts in the deep terrestrial subsurface.</title>
        <authorList>
            <person name="Probst A.J."/>
            <person name="Ladd B."/>
            <person name="Jarett J.K."/>
            <person name="Geller-Mcgrath D.E."/>
            <person name="Sieber C.M.K."/>
            <person name="Emerson J.B."/>
            <person name="Anantharaman K."/>
            <person name="Thomas B.C."/>
            <person name="Malmstrom R."/>
            <person name="Stieglmeier M."/>
            <person name="Klingl A."/>
            <person name="Woyke T."/>
            <person name="Ryan C.M."/>
            <person name="Banfield J.F."/>
        </authorList>
    </citation>
    <scope>NUCLEOTIDE SEQUENCE [LARGE SCALE GENOMIC DNA]</scope>
</reference>
<dbReference type="GO" id="GO:0009678">
    <property type="term" value="F:diphosphate hydrolysis-driven proton transmembrane transporter activity"/>
    <property type="evidence" value="ECO:0007669"/>
    <property type="project" value="InterPro"/>
</dbReference>
<feature type="transmembrane region" description="Helical" evidence="9">
    <location>
        <begin position="83"/>
        <end position="104"/>
    </location>
</feature>
<feature type="non-terminal residue" evidence="10">
    <location>
        <position position="120"/>
    </location>
</feature>
<keyword evidence="6 9" id="KW-1133">Transmembrane helix</keyword>
<proteinExistence type="predicted"/>
<evidence type="ECO:0000256" key="7">
    <source>
        <dbReference type="ARBA" id="ARBA00023065"/>
    </source>
</evidence>
<accession>A0A2H0WTN9</accession>
<evidence type="ECO:0000256" key="2">
    <source>
        <dbReference type="ARBA" id="ARBA00022448"/>
    </source>
</evidence>
<dbReference type="GO" id="GO:0004427">
    <property type="term" value="F:inorganic diphosphate phosphatase activity"/>
    <property type="evidence" value="ECO:0007669"/>
    <property type="project" value="UniProtKB-EC"/>
</dbReference>
<keyword evidence="5" id="KW-1278">Translocase</keyword>
<evidence type="ECO:0000256" key="3">
    <source>
        <dbReference type="ARBA" id="ARBA00022692"/>
    </source>
</evidence>
<keyword evidence="8 9" id="KW-0472">Membrane</keyword>
<dbReference type="Pfam" id="PF03030">
    <property type="entry name" value="H_PPase"/>
    <property type="match status" value="1"/>
</dbReference>
<dbReference type="GO" id="GO:0016020">
    <property type="term" value="C:membrane"/>
    <property type="evidence" value="ECO:0007669"/>
    <property type="project" value="InterPro"/>
</dbReference>
<evidence type="ECO:0000313" key="10">
    <source>
        <dbReference type="EMBL" id="PIS16034.1"/>
    </source>
</evidence>
<evidence type="ECO:0000256" key="5">
    <source>
        <dbReference type="ARBA" id="ARBA00022967"/>
    </source>
</evidence>
<evidence type="ECO:0000256" key="9">
    <source>
        <dbReference type="SAM" id="Phobius"/>
    </source>
</evidence>
<dbReference type="Proteomes" id="UP000231198">
    <property type="component" value="Unassembled WGS sequence"/>
</dbReference>
<feature type="transmembrane region" description="Helical" evidence="9">
    <location>
        <begin position="12"/>
        <end position="32"/>
    </location>
</feature>
<evidence type="ECO:0000256" key="6">
    <source>
        <dbReference type="ARBA" id="ARBA00022989"/>
    </source>
</evidence>
<sequence length="120" mass="12649">MAFLISNSVQIAILSGLVSIIYGLFLTVKILMQPRGDKEMNQIADAIAEGASAYMKRQYNVIGLIGLFVFAVLYFVFSPLTAIGFATGAICSAIAGVIGMSVAVRSNIRTAQAAKKGLDA</sequence>
<feature type="transmembrane region" description="Helical" evidence="9">
    <location>
        <begin position="59"/>
        <end position="77"/>
    </location>
</feature>
<name>A0A2H0WTN9_9BACT</name>
<dbReference type="GO" id="GO:0012505">
    <property type="term" value="C:endomembrane system"/>
    <property type="evidence" value="ECO:0007669"/>
    <property type="project" value="UniProtKB-SubCell"/>
</dbReference>
<comment type="subcellular location">
    <subcellularLocation>
        <location evidence="1">Endomembrane system</location>
        <topology evidence="1">Multi-pass membrane protein</topology>
    </subcellularLocation>
</comment>
<gene>
    <name evidence="10" type="primary">hppA</name>
    <name evidence="10" type="ORF">COT62_00500</name>
</gene>
<keyword evidence="2" id="KW-0813">Transport</keyword>
<evidence type="ECO:0000313" key="11">
    <source>
        <dbReference type="Proteomes" id="UP000231198"/>
    </source>
</evidence>
<organism evidence="10 11">
    <name type="scientific">Candidatus Roizmanbacteria bacterium CG09_land_8_20_14_0_10_41_9</name>
    <dbReference type="NCBI Taxonomy" id="1974850"/>
    <lineage>
        <taxon>Bacteria</taxon>
        <taxon>Candidatus Roizmaniibacteriota</taxon>
    </lineage>
</organism>
<keyword evidence="3 9" id="KW-0812">Transmembrane</keyword>
<dbReference type="EC" id="3.6.1.1" evidence="10"/>
<keyword evidence="4" id="KW-0460">Magnesium</keyword>